<reference evidence="2" key="1">
    <citation type="submission" date="2023-03" db="EMBL/GenBank/DDBJ databases">
        <title>Actinorhabdospora filicis NBRC 111898.</title>
        <authorList>
            <person name="Ichikawa N."/>
            <person name="Sato H."/>
            <person name="Tonouchi N."/>
        </authorList>
    </citation>
    <scope>NUCLEOTIDE SEQUENCE</scope>
    <source>
        <strain evidence="2">NBRC 111898</strain>
    </source>
</reference>
<dbReference type="RefSeq" id="WP_285662091.1">
    <property type="nucleotide sequence ID" value="NZ_BSTX01000001.1"/>
</dbReference>
<dbReference type="AlphaFoldDB" id="A0A9W6SGY4"/>
<evidence type="ECO:0008006" key="4">
    <source>
        <dbReference type="Google" id="ProtNLM"/>
    </source>
</evidence>
<evidence type="ECO:0000313" key="3">
    <source>
        <dbReference type="Proteomes" id="UP001165079"/>
    </source>
</evidence>
<feature type="chain" id="PRO_5040763925" description="GLTT repeat-containing protein" evidence="1">
    <location>
        <begin position="29"/>
        <end position="351"/>
    </location>
</feature>
<keyword evidence="1" id="KW-0732">Signal</keyword>
<name>A0A9W6SGY4_9ACTN</name>
<evidence type="ECO:0000313" key="2">
    <source>
        <dbReference type="EMBL" id="GLZ76945.1"/>
    </source>
</evidence>
<dbReference type="EMBL" id="BSTX01000001">
    <property type="protein sequence ID" value="GLZ76945.1"/>
    <property type="molecule type" value="Genomic_DNA"/>
</dbReference>
<organism evidence="2 3">
    <name type="scientific">Actinorhabdospora filicis</name>
    <dbReference type="NCBI Taxonomy" id="1785913"/>
    <lineage>
        <taxon>Bacteria</taxon>
        <taxon>Bacillati</taxon>
        <taxon>Actinomycetota</taxon>
        <taxon>Actinomycetes</taxon>
        <taxon>Micromonosporales</taxon>
        <taxon>Micromonosporaceae</taxon>
        <taxon>Actinorhabdospora</taxon>
    </lineage>
</organism>
<comment type="caution">
    <text evidence="2">The sequence shown here is derived from an EMBL/GenBank/DDBJ whole genome shotgun (WGS) entry which is preliminary data.</text>
</comment>
<gene>
    <name evidence="2" type="ORF">Afil01_17520</name>
</gene>
<protein>
    <recommendedName>
        <fullName evidence="4">GLTT repeat-containing protein</fullName>
    </recommendedName>
</protein>
<feature type="signal peptide" evidence="1">
    <location>
        <begin position="1"/>
        <end position="28"/>
    </location>
</feature>
<accession>A0A9W6SGY4</accession>
<dbReference type="Proteomes" id="UP001165079">
    <property type="component" value="Unassembled WGS sequence"/>
</dbReference>
<proteinExistence type="predicted"/>
<keyword evidence="3" id="KW-1185">Reference proteome</keyword>
<evidence type="ECO:0000256" key="1">
    <source>
        <dbReference type="SAM" id="SignalP"/>
    </source>
</evidence>
<sequence length="351" mass="33230">MKKWLNRTASTVGMAGGIVLLAAGIAQAADDAIVAQSPVPGLSSGAGLGQLDPTGLVGGLSGSPLGLPNPATGVTDGLLGAPAPHHGKGKHKEAGMTDAFTGMSSGLAQGFTHGLPVAGEVPTLRSLPAGASDLSEINSTDVVADLIRVQDVLDQTTESGPLPLGPGLPVGGLDTSAANVVDGVTSGLPAKDLVGGLPVVGGLAPQVTAPVKHKVKAGAPMVSDTTNTLGERKAAPAPVPGADLLGGLPLVGGLTGGGLPVVGGLPVGGMVPTESGATDLLGGLPVVGGLTGSGLPGSAALQAVPGLGATEKGGQATDLIGGLPLVGEQLGGTSSVLPGDVASLGSLGGIA</sequence>